<sequence length="86" mass="9568">TKQVLGRGILILLVNDGEISNGNFTRANSIFRARYMCIVDSEGTLDAEFIVFLSGSTFLNTGVHVGNTFTKITIGEKVNRRRIFEN</sequence>
<name>A0A0K2VKP8_LEPSM</name>
<protein>
    <submittedName>
        <fullName evidence="1">Uncharacterized protein</fullName>
    </submittedName>
</protein>
<organism evidence="1">
    <name type="scientific">Lepeophtheirus salmonis</name>
    <name type="common">Salmon louse</name>
    <name type="synonym">Caligus salmonis</name>
    <dbReference type="NCBI Taxonomy" id="72036"/>
    <lineage>
        <taxon>Eukaryota</taxon>
        <taxon>Metazoa</taxon>
        <taxon>Ecdysozoa</taxon>
        <taxon>Arthropoda</taxon>
        <taxon>Crustacea</taxon>
        <taxon>Multicrustacea</taxon>
        <taxon>Hexanauplia</taxon>
        <taxon>Copepoda</taxon>
        <taxon>Siphonostomatoida</taxon>
        <taxon>Caligidae</taxon>
        <taxon>Lepeophtheirus</taxon>
    </lineage>
</organism>
<reference evidence="1" key="1">
    <citation type="submission" date="2014-05" db="EMBL/GenBank/DDBJ databases">
        <authorList>
            <person name="Chronopoulou M."/>
        </authorList>
    </citation>
    <scope>NUCLEOTIDE SEQUENCE</scope>
    <source>
        <tissue evidence="1">Whole organism</tissue>
    </source>
</reference>
<dbReference type="EMBL" id="HACA01033421">
    <property type="protein sequence ID" value="CDW50782.1"/>
    <property type="molecule type" value="Transcribed_RNA"/>
</dbReference>
<feature type="non-terminal residue" evidence="1">
    <location>
        <position position="1"/>
    </location>
</feature>
<accession>A0A0K2VKP8</accession>
<evidence type="ECO:0000313" key="1">
    <source>
        <dbReference type="EMBL" id="CDW50782.1"/>
    </source>
</evidence>
<proteinExistence type="predicted"/>
<dbReference type="AlphaFoldDB" id="A0A0K2VKP8"/>